<dbReference type="CDD" id="cd00130">
    <property type="entry name" value="PAS"/>
    <property type="match status" value="2"/>
</dbReference>
<evidence type="ECO:0000259" key="14">
    <source>
        <dbReference type="PROSITE" id="PS50109"/>
    </source>
</evidence>
<dbReference type="SUPFAM" id="SSF47384">
    <property type="entry name" value="Homodimeric domain of signal transducing histidine kinase"/>
    <property type="match status" value="1"/>
</dbReference>
<dbReference type="InterPro" id="IPR035965">
    <property type="entry name" value="PAS-like_dom_sf"/>
</dbReference>
<feature type="region of interest" description="Disordered" evidence="13">
    <location>
        <begin position="294"/>
        <end position="321"/>
    </location>
</feature>
<dbReference type="InterPro" id="IPR004088">
    <property type="entry name" value="KH_dom_type_1"/>
</dbReference>
<dbReference type="Pfam" id="PF00013">
    <property type="entry name" value="KH_1"/>
    <property type="match status" value="2"/>
</dbReference>
<dbReference type="GO" id="GO:0003723">
    <property type="term" value="F:RNA binding"/>
    <property type="evidence" value="ECO:0007669"/>
    <property type="project" value="UniProtKB-UniRule"/>
</dbReference>
<feature type="region of interest" description="Disordered" evidence="13">
    <location>
        <begin position="444"/>
        <end position="464"/>
    </location>
</feature>
<evidence type="ECO:0000256" key="12">
    <source>
        <dbReference type="PROSITE-ProRule" id="PRU00117"/>
    </source>
</evidence>
<keyword evidence="8" id="KW-0418">Kinase</keyword>
<keyword evidence="7" id="KW-0547">Nucleotide-binding</keyword>
<evidence type="ECO:0000256" key="4">
    <source>
        <dbReference type="ARBA" id="ARBA00022490"/>
    </source>
</evidence>
<dbReference type="PANTHER" id="PTHR45339">
    <property type="entry name" value="HYBRID SIGNAL TRANSDUCTION HISTIDINE KINASE J"/>
    <property type="match status" value="1"/>
</dbReference>
<dbReference type="EC" id="2.7.13.3" evidence="3"/>
<evidence type="ECO:0000259" key="15">
    <source>
        <dbReference type="PROSITE" id="PS50112"/>
    </source>
</evidence>
<dbReference type="InterPro" id="IPR036890">
    <property type="entry name" value="HATPase_C_sf"/>
</dbReference>
<feature type="domain" description="Histidine kinase" evidence="14">
    <location>
        <begin position="1274"/>
        <end position="1475"/>
    </location>
</feature>
<dbReference type="FunFam" id="3.30.565.10:FF:000010">
    <property type="entry name" value="Sensor histidine kinase RcsC"/>
    <property type="match status" value="1"/>
</dbReference>
<dbReference type="EMBL" id="PJQM01000661">
    <property type="protein sequence ID" value="RCI04509.1"/>
    <property type="molecule type" value="Genomic_DNA"/>
</dbReference>
<feature type="compositionally biased region" description="Low complexity" evidence="13">
    <location>
        <begin position="233"/>
        <end position="249"/>
    </location>
</feature>
<dbReference type="SUPFAM" id="SSF54791">
    <property type="entry name" value="Eukaryotic type KH-domain (KH-domain type I)"/>
    <property type="match status" value="2"/>
</dbReference>
<evidence type="ECO:0000313" key="17">
    <source>
        <dbReference type="EMBL" id="RCI04509.1"/>
    </source>
</evidence>
<evidence type="ECO:0000256" key="2">
    <source>
        <dbReference type="ARBA" id="ARBA00004496"/>
    </source>
</evidence>
<keyword evidence="9" id="KW-0067">ATP-binding</keyword>
<dbReference type="PROSITE" id="PS50112">
    <property type="entry name" value="PAS"/>
    <property type="match status" value="2"/>
</dbReference>
<dbReference type="OrthoDB" id="303614at2759"/>
<dbReference type="InterPro" id="IPR036097">
    <property type="entry name" value="HisK_dim/P_sf"/>
</dbReference>
<dbReference type="GO" id="GO:0005524">
    <property type="term" value="F:ATP binding"/>
    <property type="evidence" value="ECO:0007669"/>
    <property type="project" value="UniProtKB-KW"/>
</dbReference>
<dbReference type="SMART" id="SM00086">
    <property type="entry name" value="PAC"/>
    <property type="match status" value="2"/>
</dbReference>
<sequence length="1675" mass="186995">IRIPVPKIGLVIGRGGETIRDFEQQSRAKIILPSDSTGDINNERAVTLIGDDAAVQHAKQLIEDIVFGSPNLPAPRYSQYGAPHGVGGVGGGGGGPNDQRIYVPIPATVVGLIIGRGGETIRYFQEQSGARVKVDLSGDPNAEERNVCITGEPQALAVAKRLVEEKVAEANPEYAARYSSPDYTSFYEQQFQQYDYSQYYAQYGYDQYQAYAQYNYAGYQPTATAPGATPESGAPGTETETPATGAESTTDQKSTAEAAAAYYAHYYGQPQTQEQKDAYNQWFQQYYGQYYNQQPSQVESQERGSSSPAASPPFYRHNNKDSATSKYHAQLYSGQKLLQKRQQLLQQQQLQQLPNHESFYKPMSINSKVLSFEAPNLYQTSLQLTTETDLRAWWAALVDVFSSNRHGSCASFHATRIALSVPQDSNDPYSGPWGLKAVYNKTGSISQETENGKSSTEEPPEAGNNFDYFLHSHRTHETGPHHVPWYFERLQPFESEPEPLINNPSVQKIIKRNTVVVLSREYRRKSSSSTASVRRKHGNDECNLDLFKKALLDQKGEKGNPYLAAPRRSAWNVPVITTPCLSHQGEILVDGSSCIDVSEEEDTNTNNEANNTSSFLQDYDEYEQQQPSPWSQSPAPSPAIMDSEVNPFFQSPPDIDDEAFNPVSPETYYDRASVPFPPPISNAHSIVHVPLFHPSDIIHSQPFSSSSANHSSHPAPIGILSFLAPIVPYPQVLLASLSSLSPFIASSLTNAIQNFHIKKQNHLYRRYSSNKTSIPKYSSNSQLRHSSSTSVISKEGYFDDIYDDDEDEEKSVTDFSNLTPTIQKRPDHLGSMSNFTRCSLETVTEQRMTPVNELPVSIDDDDQKSLSPSSAAIIEGWRAVSPTMGLPISASIPPHVICSDRHCNIHAKLSKSPQTASCTGHYIPKVTNADYFSSSTPDSKNIKHAAVRYRKKTKKRIKPKKYKRQLHKHQEDDGFYRHSLKIDKEAIGGFFVAPKSSLLRLIIDGIPIHVFTCSSISGQVTWVNNRCLQYTGDSLKDLLGPKWLSHMHPDDQPECKKAWKAAFENENGFTGEYRLRRFDGLYRCFLWRIVPLRDLKGKITHWFGTCTDIHDQKVAKESNMRQLEIENNEKKYRLLAEVIPQIVFTFSPSAGLTYTNGKWASYSGKSSDQTMGLGFMSCVHPEDRAKLQLPDIPVPQQNEAGISWQTEVRLLSYKDEYKWFLVKCVSVEEMDTSGVRWFGTCTDINDHKVLEKKLKEAHDAAQRSTESKTRFLSNMSHEIRTPLIGITGMLNFLLDTELTEEQTDYVHVIQQSAESLLVVINDILDLSKVEAGMMKLEWEPFSLVTMIEDTNELMSTLAIQKNLELSFWIDDDIPEVIVGDRVRLRQVLLNLIGNAIKFTSEGEIFTKCTVQKLDTEESKLTLIFEVVDTGTGFDAVDEAVMFKPFSQVDSSSTRKHGGSGLGLVISRQLIELHGAHSKKHCQLVDTTAISNPAEILQDVLMSRTVSMQLKPPPVRKNSAAHNKPTHPMTVKSENISTKLRIPTIGSTPGGSNLSNQSYISPPRASSCVSPLRVLIVSQWKMSQESLVKHVNSILSNLVTQANGNGHYFQIETQGQYELRQSNSNTTQSGAMTSNISAPDTPYKRAATQKEVFERMAADVCGKGYKVLLVEGIIIV</sequence>
<keyword evidence="12" id="KW-0694">RNA-binding</keyword>
<dbReference type="Pfam" id="PF08447">
    <property type="entry name" value="PAS_3"/>
    <property type="match status" value="1"/>
</dbReference>
<dbReference type="PANTHER" id="PTHR45339:SF1">
    <property type="entry name" value="HYBRID SIGNAL TRANSDUCTION HISTIDINE KINASE J"/>
    <property type="match status" value="1"/>
</dbReference>
<dbReference type="InterPro" id="IPR000014">
    <property type="entry name" value="PAS"/>
</dbReference>
<comment type="catalytic activity">
    <reaction evidence="1">
        <text>ATP + protein L-histidine = ADP + protein N-phospho-L-histidine.</text>
        <dbReference type="EC" id="2.7.13.3"/>
    </reaction>
</comment>
<dbReference type="GO" id="GO:0005737">
    <property type="term" value="C:cytoplasm"/>
    <property type="evidence" value="ECO:0007669"/>
    <property type="project" value="UniProtKB-SubCell"/>
</dbReference>
<dbReference type="Gene3D" id="3.30.565.10">
    <property type="entry name" value="Histidine kinase-like ATPase, C-terminal domain"/>
    <property type="match status" value="1"/>
</dbReference>
<dbReference type="Pfam" id="PF02518">
    <property type="entry name" value="HATPase_c"/>
    <property type="match status" value="1"/>
</dbReference>
<dbReference type="InterPro" id="IPR003594">
    <property type="entry name" value="HATPase_dom"/>
</dbReference>
<feature type="compositionally biased region" description="Polar residues" evidence="13">
    <location>
        <begin position="444"/>
        <end position="454"/>
    </location>
</feature>
<organism evidence="17 18">
    <name type="scientific">Rhizopus stolonifer</name>
    <name type="common">Rhizopus nigricans</name>
    <dbReference type="NCBI Taxonomy" id="4846"/>
    <lineage>
        <taxon>Eukaryota</taxon>
        <taxon>Fungi</taxon>
        <taxon>Fungi incertae sedis</taxon>
        <taxon>Mucoromycota</taxon>
        <taxon>Mucoromycotina</taxon>
        <taxon>Mucoromycetes</taxon>
        <taxon>Mucorales</taxon>
        <taxon>Mucorineae</taxon>
        <taxon>Rhizopodaceae</taxon>
        <taxon>Rhizopus</taxon>
    </lineage>
</organism>
<feature type="domain" description="PAS" evidence="15">
    <location>
        <begin position="1128"/>
        <end position="1188"/>
    </location>
</feature>
<gene>
    <name evidence="17" type="ORF">CU098_005810</name>
</gene>
<dbReference type="Gene3D" id="3.30.450.20">
    <property type="entry name" value="PAS domain"/>
    <property type="match status" value="2"/>
</dbReference>
<comment type="function">
    <text evidence="11">Involved in the control of the SAPK-dependent transcriptional response to peroxide stress. Regulates sty1 activity.</text>
</comment>
<reference evidence="17 18" key="1">
    <citation type="journal article" date="2018" name="G3 (Bethesda)">
        <title>Phylogenetic and Phylogenomic Definition of Rhizopus Species.</title>
        <authorList>
            <person name="Gryganskyi A.P."/>
            <person name="Golan J."/>
            <person name="Dolatabadi S."/>
            <person name="Mondo S."/>
            <person name="Robb S."/>
            <person name="Idnurm A."/>
            <person name="Muszewska A."/>
            <person name="Steczkiewicz K."/>
            <person name="Masonjones S."/>
            <person name="Liao H.L."/>
            <person name="Gajdeczka M.T."/>
            <person name="Anike F."/>
            <person name="Vuek A."/>
            <person name="Anishchenko I.M."/>
            <person name="Voigt K."/>
            <person name="de Hoog G.S."/>
            <person name="Smith M.E."/>
            <person name="Heitman J."/>
            <person name="Vilgalys R."/>
            <person name="Stajich J.E."/>
        </authorList>
    </citation>
    <scope>NUCLEOTIDE SEQUENCE [LARGE SCALE GENOMIC DNA]</scope>
    <source>
        <strain evidence="17 18">LSU 92-RS-03</strain>
    </source>
</reference>
<dbReference type="Gene3D" id="3.30.1370.10">
    <property type="entry name" value="K Homology domain, type 1"/>
    <property type="match status" value="2"/>
</dbReference>
<dbReference type="SMART" id="SM00388">
    <property type="entry name" value="HisKA"/>
    <property type="match status" value="1"/>
</dbReference>
<dbReference type="SUPFAM" id="SSF55785">
    <property type="entry name" value="PYP-like sensor domain (PAS domain)"/>
    <property type="match status" value="2"/>
</dbReference>
<name>A0A367KQP2_RHIST</name>
<dbReference type="SUPFAM" id="SSF55874">
    <property type="entry name" value="ATPase domain of HSP90 chaperone/DNA topoisomerase II/histidine kinase"/>
    <property type="match status" value="1"/>
</dbReference>
<dbReference type="InterPro" id="IPR013655">
    <property type="entry name" value="PAS_fold_3"/>
</dbReference>
<dbReference type="SMART" id="SM00091">
    <property type="entry name" value="PAS"/>
    <property type="match status" value="2"/>
</dbReference>
<evidence type="ECO:0000313" key="18">
    <source>
        <dbReference type="Proteomes" id="UP000253551"/>
    </source>
</evidence>
<keyword evidence="4" id="KW-0963">Cytoplasm</keyword>
<dbReference type="PROSITE" id="PS50084">
    <property type="entry name" value="KH_TYPE_1"/>
    <property type="match status" value="2"/>
</dbReference>
<dbReference type="FunFam" id="3.30.450.20:FF:000099">
    <property type="entry name" value="Sensory box sensor histidine kinase"/>
    <property type="match status" value="1"/>
</dbReference>
<evidence type="ECO:0000256" key="8">
    <source>
        <dbReference type="ARBA" id="ARBA00022777"/>
    </source>
</evidence>
<dbReference type="GO" id="GO:0009365">
    <property type="term" value="C:protein histidine kinase complex"/>
    <property type="evidence" value="ECO:0007669"/>
    <property type="project" value="UniProtKB-ARBA"/>
</dbReference>
<evidence type="ECO:0000256" key="13">
    <source>
        <dbReference type="SAM" id="MobiDB-lite"/>
    </source>
</evidence>
<evidence type="ECO:0000256" key="5">
    <source>
        <dbReference type="ARBA" id="ARBA00022553"/>
    </source>
</evidence>
<dbReference type="Gene3D" id="1.10.287.130">
    <property type="match status" value="1"/>
</dbReference>
<evidence type="ECO:0000256" key="11">
    <source>
        <dbReference type="ARBA" id="ARBA00054109"/>
    </source>
</evidence>
<evidence type="ECO:0000256" key="9">
    <source>
        <dbReference type="ARBA" id="ARBA00022840"/>
    </source>
</evidence>
<dbReference type="CDD" id="cd00082">
    <property type="entry name" value="HisKA"/>
    <property type="match status" value="1"/>
</dbReference>
<keyword evidence="10" id="KW-0902">Two-component regulatory system</keyword>
<dbReference type="InterPro" id="IPR004358">
    <property type="entry name" value="Sig_transdc_His_kin-like_C"/>
</dbReference>
<dbReference type="Pfam" id="PF00512">
    <property type="entry name" value="HisKA"/>
    <property type="match status" value="1"/>
</dbReference>
<dbReference type="InterPro" id="IPR000700">
    <property type="entry name" value="PAS-assoc_C"/>
</dbReference>
<dbReference type="InterPro" id="IPR005467">
    <property type="entry name" value="His_kinase_dom"/>
</dbReference>
<proteinExistence type="predicted"/>
<dbReference type="GO" id="GO:1900745">
    <property type="term" value="P:positive regulation of p38MAPK cascade"/>
    <property type="evidence" value="ECO:0007669"/>
    <property type="project" value="UniProtKB-ARBA"/>
</dbReference>
<accession>A0A367KQP2</accession>
<keyword evidence="18" id="KW-1185">Reference proteome</keyword>
<dbReference type="SMART" id="SM00322">
    <property type="entry name" value="KH"/>
    <property type="match status" value="2"/>
</dbReference>
<dbReference type="InterPro" id="IPR004087">
    <property type="entry name" value="KH_dom"/>
</dbReference>
<comment type="subcellular location">
    <subcellularLocation>
        <location evidence="2">Cytoplasm</location>
    </subcellularLocation>
</comment>
<dbReference type="GO" id="GO:0000155">
    <property type="term" value="F:phosphorelay sensor kinase activity"/>
    <property type="evidence" value="ECO:0007669"/>
    <property type="project" value="InterPro"/>
</dbReference>
<dbReference type="InterPro" id="IPR003661">
    <property type="entry name" value="HisK_dim/P_dom"/>
</dbReference>
<dbReference type="InterPro" id="IPR001610">
    <property type="entry name" value="PAC"/>
</dbReference>
<evidence type="ECO:0000256" key="3">
    <source>
        <dbReference type="ARBA" id="ARBA00012438"/>
    </source>
</evidence>
<dbReference type="NCBIfam" id="TIGR00229">
    <property type="entry name" value="sensory_box"/>
    <property type="match status" value="2"/>
</dbReference>
<feature type="region of interest" description="Disordered" evidence="13">
    <location>
        <begin position="225"/>
        <end position="254"/>
    </location>
</feature>
<keyword evidence="6" id="KW-0808">Transferase</keyword>
<dbReference type="CDD" id="cd16922">
    <property type="entry name" value="HATPase_EvgS-ArcB-TorS-like"/>
    <property type="match status" value="1"/>
</dbReference>
<evidence type="ECO:0000256" key="6">
    <source>
        <dbReference type="ARBA" id="ARBA00022679"/>
    </source>
</evidence>
<dbReference type="PROSITE" id="PS50109">
    <property type="entry name" value="HIS_KIN"/>
    <property type="match status" value="1"/>
</dbReference>
<evidence type="ECO:0000256" key="1">
    <source>
        <dbReference type="ARBA" id="ARBA00000085"/>
    </source>
</evidence>
<protein>
    <recommendedName>
        <fullName evidence="3">histidine kinase</fullName>
        <ecNumber evidence="3">2.7.13.3</ecNumber>
    </recommendedName>
</protein>
<comment type="caution">
    <text evidence="17">The sequence shown here is derived from an EMBL/GenBank/DDBJ whole genome shotgun (WGS) entry which is preliminary data.</text>
</comment>
<feature type="domain" description="PAS" evidence="15">
    <location>
        <begin position="995"/>
        <end position="1066"/>
    </location>
</feature>
<dbReference type="SMART" id="SM00387">
    <property type="entry name" value="HATPase_c"/>
    <property type="match status" value="1"/>
</dbReference>
<dbReference type="FunFam" id="1.10.287.130:FF:000002">
    <property type="entry name" value="Two-component osmosensing histidine kinase"/>
    <property type="match status" value="1"/>
</dbReference>
<dbReference type="STRING" id="4846.A0A367KQP2"/>
<dbReference type="PROSITE" id="PS50113">
    <property type="entry name" value="PAC"/>
    <property type="match status" value="1"/>
</dbReference>
<dbReference type="InterPro" id="IPR036612">
    <property type="entry name" value="KH_dom_type_1_sf"/>
</dbReference>
<keyword evidence="5" id="KW-0597">Phosphoprotein</keyword>
<evidence type="ECO:0000259" key="16">
    <source>
        <dbReference type="PROSITE" id="PS50113"/>
    </source>
</evidence>
<feature type="domain" description="PAC" evidence="16">
    <location>
        <begin position="1069"/>
        <end position="1121"/>
    </location>
</feature>
<feature type="non-terminal residue" evidence="17">
    <location>
        <position position="1"/>
    </location>
</feature>
<evidence type="ECO:0000256" key="7">
    <source>
        <dbReference type="ARBA" id="ARBA00022741"/>
    </source>
</evidence>
<evidence type="ECO:0000256" key="10">
    <source>
        <dbReference type="ARBA" id="ARBA00023012"/>
    </source>
</evidence>
<dbReference type="PRINTS" id="PR00344">
    <property type="entry name" value="BCTRLSENSOR"/>
</dbReference>
<dbReference type="Proteomes" id="UP000253551">
    <property type="component" value="Unassembled WGS sequence"/>
</dbReference>